<dbReference type="InterPro" id="IPR019576">
    <property type="entry name" value="Pyridoxamine_oxidase_dimer_C"/>
</dbReference>
<evidence type="ECO:0000313" key="9">
    <source>
        <dbReference type="EMBL" id="RZU43479.1"/>
    </source>
</evidence>
<dbReference type="GO" id="GO:0004733">
    <property type="term" value="F:pyridoxamine phosphate oxidase activity"/>
    <property type="evidence" value="ECO:0007669"/>
    <property type="project" value="UniProtKB-UniRule"/>
</dbReference>
<evidence type="ECO:0000313" key="10">
    <source>
        <dbReference type="Proteomes" id="UP000292958"/>
    </source>
</evidence>
<evidence type="ECO:0000256" key="5">
    <source>
        <dbReference type="NCBIfam" id="TIGR00558"/>
    </source>
</evidence>
<feature type="binding site" evidence="6">
    <location>
        <position position="170"/>
    </location>
    <ligand>
        <name>FMN</name>
        <dbReference type="ChEBI" id="CHEBI:58210"/>
    </ligand>
</feature>
<dbReference type="OrthoDB" id="9780392at2"/>
<feature type="binding site" evidence="6">
    <location>
        <begin position="47"/>
        <end position="52"/>
    </location>
    <ligand>
        <name>FMN</name>
        <dbReference type="ChEBI" id="CHEBI:58210"/>
    </ligand>
</feature>
<protein>
    <recommendedName>
        <fullName evidence="5">Pyridoxamine 5'-phosphate oxidase</fullName>
        <ecNumber evidence="5">1.4.3.5</ecNumber>
    </recommendedName>
</protein>
<feature type="binding site" evidence="6">
    <location>
        <position position="68"/>
    </location>
    <ligand>
        <name>FMN</name>
        <dbReference type="ChEBI" id="CHEBI:58210"/>
    </ligand>
</feature>
<dbReference type="GO" id="GO:0008615">
    <property type="term" value="P:pyridoxine biosynthetic process"/>
    <property type="evidence" value="ECO:0007669"/>
    <property type="project" value="UniProtKB-UniRule"/>
</dbReference>
<dbReference type="Proteomes" id="UP000292958">
    <property type="component" value="Unassembled WGS sequence"/>
</dbReference>
<dbReference type="SUPFAM" id="SSF50475">
    <property type="entry name" value="FMN-binding split barrel"/>
    <property type="match status" value="1"/>
</dbReference>
<evidence type="ECO:0000259" key="7">
    <source>
        <dbReference type="Pfam" id="PF01243"/>
    </source>
</evidence>
<comment type="cofactor">
    <cofactor evidence="6">
        <name>FMN</name>
        <dbReference type="ChEBI" id="CHEBI:58210"/>
    </cofactor>
    <text evidence="6">Binds 1 FMN per subunit.</text>
</comment>
<gene>
    <name evidence="9" type="ORF">BDD14_5145</name>
</gene>
<evidence type="ECO:0000256" key="2">
    <source>
        <dbReference type="ARBA" id="ARBA00022630"/>
    </source>
</evidence>
<proteinExistence type="inferred from homology"/>
<organism evidence="9 10">
    <name type="scientific">Edaphobacter modestus</name>
    <dbReference type="NCBI Taxonomy" id="388466"/>
    <lineage>
        <taxon>Bacteria</taxon>
        <taxon>Pseudomonadati</taxon>
        <taxon>Acidobacteriota</taxon>
        <taxon>Terriglobia</taxon>
        <taxon>Terriglobales</taxon>
        <taxon>Acidobacteriaceae</taxon>
        <taxon>Edaphobacter</taxon>
    </lineage>
</organism>
<keyword evidence="2" id="KW-0285">Flavoprotein</keyword>
<dbReference type="AlphaFoldDB" id="A0A4Q7Z1U7"/>
<feature type="binding site" evidence="6">
    <location>
        <position position="180"/>
    </location>
    <ligand>
        <name>FMN</name>
        <dbReference type="ChEBI" id="CHEBI:58210"/>
    </ligand>
</feature>
<dbReference type="EC" id="1.4.3.5" evidence="5"/>
<comment type="similarity">
    <text evidence="1">Belongs to the pyridoxamine 5'-phosphate oxidase family.</text>
</comment>
<keyword evidence="10" id="KW-1185">Reference proteome</keyword>
<dbReference type="HAMAP" id="MF_01629">
    <property type="entry name" value="PdxH"/>
    <property type="match status" value="1"/>
</dbReference>
<dbReference type="EMBL" id="SHKW01000001">
    <property type="protein sequence ID" value="RZU43479.1"/>
    <property type="molecule type" value="Genomic_DNA"/>
</dbReference>
<dbReference type="PIRSF" id="PIRSF000190">
    <property type="entry name" value="Pyd_amn-ph_oxd"/>
    <property type="match status" value="1"/>
</dbReference>
<feature type="binding site" evidence="6">
    <location>
        <position position="91"/>
    </location>
    <ligand>
        <name>FMN</name>
        <dbReference type="ChEBI" id="CHEBI:58210"/>
    </ligand>
</feature>
<feature type="binding site" evidence="6">
    <location>
        <position position="69"/>
    </location>
    <ligand>
        <name>FMN</name>
        <dbReference type="ChEBI" id="CHEBI:58210"/>
    </ligand>
</feature>
<keyword evidence="3 6" id="KW-0288">FMN</keyword>
<dbReference type="PANTHER" id="PTHR10851:SF0">
    <property type="entry name" value="PYRIDOXINE-5'-PHOSPHATE OXIDASE"/>
    <property type="match status" value="1"/>
</dbReference>
<keyword evidence="4" id="KW-0560">Oxidoreductase</keyword>
<dbReference type="PANTHER" id="PTHR10851">
    <property type="entry name" value="PYRIDOXINE-5-PHOSPHATE OXIDASE"/>
    <property type="match status" value="1"/>
</dbReference>
<dbReference type="InterPro" id="IPR011576">
    <property type="entry name" value="Pyridox_Oxase_N"/>
</dbReference>
<name>A0A4Q7Z1U7_9BACT</name>
<comment type="caution">
    <text evidence="9">The sequence shown here is derived from an EMBL/GenBank/DDBJ whole genome shotgun (WGS) entry which is preliminary data.</text>
</comment>
<evidence type="ECO:0000256" key="6">
    <source>
        <dbReference type="PIRSR" id="PIRSR000190-2"/>
    </source>
</evidence>
<feature type="domain" description="Pyridoxamine 5'-phosphate oxidase N-terminal" evidence="7">
    <location>
        <begin position="26"/>
        <end position="137"/>
    </location>
</feature>
<dbReference type="NCBIfam" id="TIGR00558">
    <property type="entry name" value="pdxH"/>
    <property type="match status" value="1"/>
</dbReference>
<dbReference type="Pfam" id="PF01243">
    <property type="entry name" value="PNPOx_N"/>
    <property type="match status" value="1"/>
</dbReference>
<evidence type="ECO:0000259" key="8">
    <source>
        <dbReference type="Pfam" id="PF10590"/>
    </source>
</evidence>
<feature type="binding site" evidence="6">
    <location>
        <begin position="126"/>
        <end position="127"/>
    </location>
    <ligand>
        <name>FMN</name>
        <dbReference type="ChEBI" id="CHEBI:58210"/>
    </ligand>
</feature>
<evidence type="ECO:0000256" key="3">
    <source>
        <dbReference type="ARBA" id="ARBA00022643"/>
    </source>
</evidence>
<reference evidence="9 10" key="1">
    <citation type="submission" date="2019-02" db="EMBL/GenBank/DDBJ databases">
        <title>Genomic Encyclopedia of Archaeal and Bacterial Type Strains, Phase II (KMG-II): from individual species to whole genera.</title>
        <authorList>
            <person name="Goeker M."/>
        </authorList>
    </citation>
    <scope>NUCLEOTIDE SEQUENCE [LARGE SCALE GENOMIC DNA]</scope>
    <source>
        <strain evidence="9 10">DSM 18101</strain>
    </source>
</reference>
<dbReference type="InterPro" id="IPR000659">
    <property type="entry name" value="Pyridox_Oxase"/>
</dbReference>
<dbReference type="Gene3D" id="2.30.110.10">
    <property type="entry name" value="Electron Transport, Fmn-binding Protein, Chain A"/>
    <property type="match status" value="1"/>
</dbReference>
<dbReference type="RefSeq" id="WP_130422081.1">
    <property type="nucleotide sequence ID" value="NZ_SHKW01000001.1"/>
</dbReference>
<dbReference type="Pfam" id="PF10590">
    <property type="entry name" value="PNP_phzG_C"/>
    <property type="match status" value="1"/>
</dbReference>
<evidence type="ECO:0000256" key="1">
    <source>
        <dbReference type="ARBA" id="ARBA00007301"/>
    </source>
</evidence>
<accession>A0A4Q7Z1U7</accession>
<dbReference type="GO" id="GO:0010181">
    <property type="term" value="F:FMN binding"/>
    <property type="evidence" value="ECO:0007669"/>
    <property type="project" value="UniProtKB-UniRule"/>
</dbReference>
<sequence>MVRMMEEILDPLLLFQDWLREAETTEPNDANAAALATATADGMPSVRMVLVKQVDRRGFCFYTNAGSRKGRELAANPKAALCFHWKSLGRQVRVEGPVVELPSADADEYFHSRSRESQLGSAISRQSRPVESRERLEELVKEFAASHPGAIPRPEYWKGYALRPERMELWVNGAHRLHDRFLFVREGKGWARQRLFP</sequence>
<feature type="domain" description="Pyridoxine 5'-phosphate oxidase dimerisation C-terminal" evidence="8">
    <location>
        <begin position="157"/>
        <end position="197"/>
    </location>
</feature>
<dbReference type="NCBIfam" id="NF004231">
    <property type="entry name" value="PRK05679.1"/>
    <property type="match status" value="1"/>
</dbReference>
<dbReference type="InterPro" id="IPR012349">
    <property type="entry name" value="Split_barrel_FMN-bd"/>
</dbReference>
<evidence type="ECO:0000256" key="4">
    <source>
        <dbReference type="ARBA" id="ARBA00023002"/>
    </source>
</evidence>
<feature type="binding site" evidence="6">
    <location>
        <begin position="62"/>
        <end position="63"/>
    </location>
    <ligand>
        <name>FMN</name>
        <dbReference type="ChEBI" id="CHEBI:58210"/>
    </ligand>
</feature>